<accession>A0A6C0JLT4</accession>
<dbReference type="AlphaFoldDB" id="A0A6C0JLT4"/>
<evidence type="ECO:0000256" key="1">
    <source>
        <dbReference type="SAM" id="Phobius"/>
    </source>
</evidence>
<proteinExistence type="predicted"/>
<organism evidence="2">
    <name type="scientific">viral metagenome</name>
    <dbReference type="NCBI Taxonomy" id="1070528"/>
    <lineage>
        <taxon>unclassified sequences</taxon>
        <taxon>metagenomes</taxon>
        <taxon>organismal metagenomes</taxon>
    </lineage>
</organism>
<keyword evidence="1" id="KW-1133">Transmembrane helix</keyword>
<feature type="transmembrane region" description="Helical" evidence="1">
    <location>
        <begin position="66"/>
        <end position="89"/>
    </location>
</feature>
<feature type="transmembrane region" description="Helical" evidence="1">
    <location>
        <begin position="6"/>
        <end position="24"/>
    </location>
</feature>
<dbReference type="EMBL" id="MN740418">
    <property type="protein sequence ID" value="QHU05720.1"/>
    <property type="molecule type" value="Genomic_DNA"/>
</dbReference>
<evidence type="ECO:0000313" key="2">
    <source>
        <dbReference type="EMBL" id="QHU05720.1"/>
    </source>
</evidence>
<keyword evidence="1" id="KW-0472">Membrane</keyword>
<feature type="transmembrane region" description="Helical" evidence="1">
    <location>
        <begin position="110"/>
        <end position="134"/>
    </location>
</feature>
<name>A0A6C0JLT4_9ZZZZ</name>
<keyword evidence="1" id="KW-0812">Transmembrane</keyword>
<feature type="transmembrane region" description="Helical" evidence="1">
    <location>
        <begin position="42"/>
        <end position="60"/>
    </location>
</feature>
<sequence length="157" mass="18364">MAKILSNLMLSISIFLAILIIYYLKRLETIKCDCALNFKRKYILGFTSLSLLLSISNFLFKGYKIYIKFLLLIYVPWIIATITNVIYTIQYVSELKKTKCECSESVYREIMFILAILNSITISLAVLIIIFIFVQSPDMFSKSFFQKVYKKMLKNKI</sequence>
<reference evidence="2" key="1">
    <citation type="journal article" date="2020" name="Nature">
        <title>Giant virus diversity and host interactions through global metagenomics.</title>
        <authorList>
            <person name="Schulz F."/>
            <person name="Roux S."/>
            <person name="Paez-Espino D."/>
            <person name="Jungbluth S."/>
            <person name="Walsh D.A."/>
            <person name="Denef V.J."/>
            <person name="McMahon K.D."/>
            <person name="Konstantinidis K.T."/>
            <person name="Eloe-Fadrosh E.A."/>
            <person name="Kyrpides N.C."/>
            <person name="Woyke T."/>
        </authorList>
    </citation>
    <scope>NUCLEOTIDE SEQUENCE</scope>
    <source>
        <strain evidence="2">GVMAG-M-3300027736-24</strain>
    </source>
</reference>
<protein>
    <submittedName>
        <fullName evidence="2">Uncharacterized protein</fullName>
    </submittedName>
</protein>